<name>A0ABS2DUT2_9BURK</name>
<reference evidence="1 2" key="1">
    <citation type="journal article" date="2021" name="Sci. Rep.">
        <title>The distribution of antibiotic resistance genes in chicken gut microbiota commensals.</title>
        <authorList>
            <person name="Juricova H."/>
            <person name="Matiasovicova J."/>
            <person name="Kubasova T."/>
            <person name="Cejkova D."/>
            <person name="Rychlik I."/>
        </authorList>
    </citation>
    <scope>NUCLEOTIDE SEQUENCE [LARGE SCALE GENOMIC DNA]</scope>
    <source>
        <strain evidence="1 2">An829</strain>
    </source>
</reference>
<sequence length="262" mass="28775">MLSPVTCAKIRAFRDARGWAVYHHPKDLAISISLEAAELLELFQWSGPDAECLEKRERMLEELADIATYAVLLADRLGASLDEAVLEKLEKTEAKYPAESMAAEKGLDRYEVLKAKARAEEAEALAAKMSNEDAPDPLAPLKNAMPALVEYARFLKSHPAGAWTSASNDRIYFVQYAPETVRIWAVLDELAKVFTKPVLDGAYPTTLPSYPDAADLAPLEPLSLLSLLIGILREERRRDGAFLSAADAGIFSRIVAALEAKC</sequence>
<dbReference type="PANTHER" id="PTHR46523:SF1">
    <property type="entry name" value="DCTP PYROPHOSPHATASE 1"/>
    <property type="match status" value="1"/>
</dbReference>
<dbReference type="Pfam" id="PF12643">
    <property type="entry name" value="MazG-like"/>
    <property type="match status" value="1"/>
</dbReference>
<organism evidence="1 2">
    <name type="scientific">Sutterella massiliensis</name>
    <dbReference type="NCBI Taxonomy" id="1816689"/>
    <lineage>
        <taxon>Bacteria</taxon>
        <taxon>Pseudomonadati</taxon>
        <taxon>Pseudomonadota</taxon>
        <taxon>Betaproteobacteria</taxon>
        <taxon>Burkholderiales</taxon>
        <taxon>Sutterellaceae</taxon>
        <taxon>Sutterella</taxon>
    </lineage>
</organism>
<dbReference type="InterPro" id="IPR052555">
    <property type="entry name" value="dCTP_Pyrophosphatase"/>
</dbReference>
<dbReference type="SUPFAM" id="SSF101386">
    <property type="entry name" value="all-alpha NTP pyrophosphatases"/>
    <property type="match status" value="1"/>
</dbReference>
<dbReference type="Proteomes" id="UP000715095">
    <property type="component" value="Unassembled WGS sequence"/>
</dbReference>
<protein>
    <submittedName>
        <fullName evidence="1">Nucleotide pyrophosphohydrolase</fullName>
    </submittedName>
</protein>
<dbReference type="InterPro" id="IPR025984">
    <property type="entry name" value="DCTPP"/>
</dbReference>
<proteinExistence type="predicted"/>
<accession>A0ABS2DUT2</accession>
<evidence type="ECO:0000313" key="1">
    <source>
        <dbReference type="EMBL" id="MBM6704907.1"/>
    </source>
</evidence>
<dbReference type="EMBL" id="JACJJC010000025">
    <property type="protein sequence ID" value="MBM6704907.1"/>
    <property type="molecule type" value="Genomic_DNA"/>
</dbReference>
<gene>
    <name evidence="1" type="ORF">H6A60_10515</name>
</gene>
<dbReference type="Gene3D" id="1.10.287.1080">
    <property type="entry name" value="MazG-like"/>
    <property type="match status" value="1"/>
</dbReference>
<evidence type="ECO:0000313" key="2">
    <source>
        <dbReference type="Proteomes" id="UP000715095"/>
    </source>
</evidence>
<comment type="caution">
    <text evidence="1">The sequence shown here is derived from an EMBL/GenBank/DDBJ whole genome shotgun (WGS) entry which is preliminary data.</text>
</comment>
<keyword evidence="2" id="KW-1185">Reference proteome</keyword>
<dbReference type="PANTHER" id="PTHR46523">
    <property type="entry name" value="DCTP PYROPHOSPHATASE 1"/>
    <property type="match status" value="1"/>
</dbReference>
<dbReference type="CDD" id="cd11537">
    <property type="entry name" value="NTP-PPase_RS21-C6_like"/>
    <property type="match status" value="1"/>
</dbReference>